<evidence type="ECO:0000256" key="4">
    <source>
        <dbReference type="ARBA" id="ARBA00011218"/>
    </source>
</evidence>
<evidence type="ECO:0000259" key="12">
    <source>
        <dbReference type="Pfam" id="PF01729"/>
    </source>
</evidence>
<dbReference type="InterPro" id="IPR004393">
    <property type="entry name" value="NadC"/>
</dbReference>
<accession>F7A5R9</accession>
<evidence type="ECO:0000256" key="1">
    <source>
        <dbReference type="ARBA" id="ARBA00003237"/>
    </source>
</evidence>
<dbReference type="Ensembl" id="ENSCINT00000027535.2">
    <property type="protein sequence ID" value="ENSCINP00000027289.2"/>
    <property type="gene ID" value="ENSCING00000015366.2"/>
</dbReference>
<dbReference type="InterPro" id="IPR002638">
    <property type="entry name" value="Quinolinate_PRibosylTrfase_C"/>
</dbReference>
<evidence type="ECO:0000256" key="7">
    <source>
        <dbReference type="ARBA" id="ARBA00022642"/>
    </source>
</evidence>
<comment type="function">
    <text evidence="1">Involved in the catabolism of quinolinic acid (QA).</text>
</comment>
<evidence type="ECO:0000256" key="9">
    <source>
        <dbReference type="ARBA" id="ARBA00022679"/>
    </source>
</evidence>
<dbReference type="AlphaFoldDB" id="F7A5R9"/>
<evidence type="ECO:0000256" key="10">
    <source>
        <dbReference type="ARBA" id="ARBA00033102"/>
    </source>
</evidence>
<dbReference type="InterPro" id="IPR036068">
    <property type="entry name" value="Nicotinate_pribotase-like_C"/>
</dbReference>
<dbReference type="InterPro" id="IPR027277">
    <property type="entry name" value="NadC/ModD"/>
</dbReference>
<evidence type="ECO:0000313" key="15">
    <source>
        <dbReference type="Proteomes" id="UP000008144"/>
    </source>
</evidence>
<evidence type="ECO:0000313" key="14">
    <source>
        <dbReference type="Ensembl" id="ENSCINP00000027289.2"/>
    </source>
</evidence>
<dbReference type="OMA" id="DIVMCDN"/>
<dbReference type="Pfam" id="PF02749">
    <property type="entry name" value="QRPTase_N"/>
    <property type="match status" value="1"/>
</dbReference>
<dbReference type="NCBIfam" id="TIGR00078">
    <property type="entry name" value="nadC"/>
    <property type="match status" value="1"/>
</dbReference>
<dbReference type="GO" id="GO:0009435">
    <property type="term" value="P:NAD+ biosynthetic process"/>
    <property type="evidence" value="ECO:0000318"/>
    <property type="project" value="GO_Central"/>
</dbReference>
<sequence>MNDDQTDDNKILPHSHGLRSSARKLTSQNQITLEIHKTEPNGDLVSFPNYPSYSSEHSYILPQAKVASLIKSWLEEDCPSFDYAALAVGEKYNRAELLIKSPGIVSGVPFFDAVFQEVGCEVDWLVSEGMKIDAASLPKTIALIRGEARSILIGERVALNCMARCSGISTLAQSFIEKTRSLEWNGRIAGTRKTTPGFRLAEKYALVVAGADTHRYNLSSMVMLKDNHISSSGNVSSAVERVKFAAGFSVKVEVECQSLEEAIEAVESGAEIIMFDNFTSEELHIAAAALKEMFPNVIIEASGGITEDNLASYCGPHVDVISSSKLVQGYSVVDYSLKIVKE</sequence>
<protein>
    <recommendedName>
        <fullName evidence="6">Nicotinate-nucleotide pyrophosphorylase [carboxylating]</fullName>
        <ecNumber evidence="5">2.4.2.19</ecNumber>
    </recommendedName>
    <alternativeName>
        <fullName evidence="10">Quinolinate phosphoribosyltransferase [decarboxylating]</fullName>
    </alternativeName>
</protein>
<dbReference type="Gene3D" id="3.90.1170.20">
    <property type="entry name" value="Quinolinate phosphoribosyl transferase, N-terminal domain"/>
    <property type="match status" value="1"/>
</dbReference>
<dbReference type="InterPro" id="IPR013785">
    <property type="entry name" value="Aldolase_TIM"/>
</dbReference>
<feature type="domain" description="Quinolinate phosphoribosyl transferase N-terminal" evidence="13">
    <location>
        <begin position="89"/>
        <end position="166"/>
    </location>
</feature>
<reference evidence="14" key="3">
    <citation type="submission" date="2025-09" db="UniProtKB">
        <authorList>
            <consortium name="Ensembl"/>
        </authorList>
    </citation>
    <scope>IDENTIFICATION</scope>
</reference>
<dbReference type="GO" id="GO:0005737">
    <property type="term" value="C:cytoplasm"/>
    <property type="evidence" value="ECO:0000318"/>
    <property type="project" value="GO_Central"/>
</dbReference>
<reference evidence="15" key="1">
    <citation type="journal article" date="2002" name="Science">
        <title>The draft genome of Ciona intestinalis: insights into chordate and vertebrate origins.</title>
        <authorList>
            <person name="Dehal P."/>
            <person name="Satou Y."/>
            <person name="Campbell R.K."/>
            <person name="Chapman J."/>
            <person name="Degnan B."/>
            <person name="De Tomaso A."/>
            <person name="Davidson B."/>
            <person name="Di Gregorio A."/>
            <person name="Gelpke M."/>
            <person name="Goodstein D.M."/>
            <person name="Harafuji N."/>
            <person name="Hastings K.E."/>
            <person name="Ho I."/>
            <person name="Hotta K."/>
            <person name="Huang W."/>
            <person name="Kawashima T."/>
            <person name="Lemaire P."/>
            <person name="Martinez D."/>
            <person name="Meinertzhagen I.A."/>
            <person name="Necula S."/>
            <person name="Nonaka M."/>
            <person name="Putnam N."/>
            <person name="Rash S."/>
            <person name="Saiga H."/>
            <person name="Satake M."/>
            <person name="Terry A."/>
            <person name="Yamada L."/>
            <person name="Wang H.G."/>
            <person name="Awazu S."/>
            <person name="Azumi K."/>
            <person name="Boore J."/>
            <person name="Branno M."/>
            <person name="Chin-Bow S."/>
            <person name="DeSantis R."/>
            <person name="Doyle S."/>
            <person name="Francino P."/>
            <person name="Keys D.N."/>
            <person name="Haga S."/>
            <person name="Hayashi H."/>
            <person name="Hino K."/>
            <person name="Imai K.S."/>
            <person name="Inaba K."/>
            <person name="Kano S."/>
            <person name="Kobayashi K."/>
            <person name="Kobayashi M."/>
            <person name="Lee B.I."/>
            <person name="Makabe K.W."/>
            <person name="Manohar C."/>
            <person name="Matassi G."/>
            <person name="Medina M."/>
            <person name="Mochizuki Y."/>
            <person name="Mount S."/>
            <person name="Morishita T."/>
            <person name="Miura S."/>
            <person name="Nakayama A."/>
            <person name="Nishizaka S."/>
            <person name="Nomoto H."/>
            <person name="Ohta F."/>
            <person name="Oishi K."/>
            <person name="Rigoutsos I."/>
            <person name="Sano M."/>
            <person name="Sasaki A."/>
            <person name="Sasakura Y."/>
            <person name="Shoguchi E."/>
            <person name="Shin-i T."/>
            <person name="Spagnuolo A."/>
            <person name="Stainier D."/>
            <person name="Suzuki M.M."/>
            <person name="Tassy O."/>
            <person name="Takatori N."/>
            <person name="Tokuoka M."/>
            <person name="Yagi K."/>
            <person name="Yoshizaki F."/>
            <person name="Wada S."/>
            <person name="Zhang C."/>
            <person name="Hyatt P.D."/>
            <person name="Larimer F."/>
            <person name="Detter C."/>
            <person name="Doggett N."/>
            <person name="Glavina T."/>
            <person name="Hawkins T."/>
            <person name="Richardson P."/>
            <person name="Lucas S."/>
            <person name="Kohara Y."/>
            <person name="Levine M."/>
            <person name="Satoh N."/>
            <person name="Rokhsar D.S."/>
        </authorList>
    </citation>
    <scope>NUCLEOTIDE SEQUENCE [LARGE SCALE GENOMIC DNA]</scope>
</reference>
<keyword evidence="8" id="KW-0328">Glycosyltransferase</keyword>
<dbReference type="Pfam" id="PF01729">
    <property type="entry name" value="QRPTase_C"/>
    <property type="match status" value="1"/>
</dbReference>
<organism evidence="14 15">
    <name type="scientific">Ciona intestinalis</name>
    <name type="common">Transparent sea squirt</name>
    <name type="synonym">Ascidia intestinalis</name>
    <dbReference type="NCBI Taxonomy" id="7719"/>
    <lineage>
        <taxon>Eukaryota</taxon>
        <taxon>Metazoa</taxon>
        <taxon>Chordata</taxon>
        <taxon>Tunicata</taxon>
        <taxon>Ascidiacea</taxon>
        <taxon>Phlebobranchia</taxon>
        <taxon>Cionidae</taxon>
        <taxon>Ciona</taxon>
    </lineage>
</organism>
<evidence type="ECO:0000256" key="11">
    <source>
        <dbReference type="ARBA" id="ARBA00047445"/>
    </source>
</evidence>
<dbReference type="STRING" id="7719.ENSCINP00000027289"/>
<dbReference type="CDD" id="cd01572">
    <property type="entry name" value="QPRTase"/>
    <property type="match status" value="1"/>
</dbReference>
<name>F7A5R9_CIOIN</name>
<evidence type="ECO:0000256" key="3">
    <source>
        <dbReference type="ARBA" id="ARBA00009400"/>
    </source>
</evidence>
<dbReference type="InterPro" id="IPR037128">
    <property type="entry name" value="Quinolinate_PRibosylTase_N_sf"/>
</dbReference>
<dbReference type="PANTHER" id="PTHR32179:SF3">
    <property type="entry name" value="NICOTINATE-NUCLEOTIDE PYROPHOSPHORYLASE [CARBOXYLATING]"/>
    <property type="match status" value="1"/>
</dbReference>
<dbReference type="GO" id="GO:0034213">
    <property type="term" value="P:quinolinate catabolic process"/>
    <property type="evidence" value="ECO:0000318"/>
    <property type="project" value="GO_Central"/>
</dbReference>
<dbReference type="HOGENOM" id="CLU_039622_1_0_1"/>
<dbReference type="GeneTree" id="ENSGT00390000002761"/>
<dbReference type="FunFam" id="3.20.20.70:FF:000090">
    <property type="entry name" value="Nicotinate-nucleotide pyrophosphorylase [carboxylating]"/>
    <property type="match status" value="1"/>
</dbReference>
<comment type="similarity">
    <text evidence="3">Belongs to the NadC/ModD family.</text>
</comment>
<evidence type="ECO:0000256" key="6">
    <source>
        <dbReference type="ARBA" id="ARBA00020990"/>
    </source>
</evidence>
<dbReference type="SUPFAM" id="SSF51690">
    <property type="entry name" value="Nicotinate/Quinolinate PRTase C-terminal domain-like"/>
    <property type="match status" value="1"/>
</dbReference>
<proteinExistence type="inferred from homology"/>
<comment type="pathway">
    <text evidence="2">Cofactor biosynthesis; NAD(+) biosynthesis; nicotinate D-ribonucleotide from quinolinate: step 1/1.</text>
</comment>
<evidence type="ECO:0000259" key="13">
    <source>
        <dbReference type="Pfam" id="PF02749"/>
    </source>
</evidence>
<dbReference type="FunCoup" id="F7A5R9">
    <property type="interactions" value="18"/>
</dbReference>
<comment type="subunit">
    <text evidence="4">Hexamer formed by 3 homodimers.</text>
</comment>
<feature type="domain" description="Quinolinate phosphoribosyl transferase C-terminal" evidence="12">
    <location>
        <begin position="168"/>
        <end position="338"/>
    </location>
</feature>
<keyword evidence="15" id="KW-1185">Reference proteome</keyword>
<dbReference type="GO" id="GO:0004514">
    <property type="term" value="F:nicotinate-nucleotide diphosphorylase (carboxylating) activity"/>
    <property type="evidence" value="ECO:0000318"/>
    <property type="project" value="GO_Central"/>
</dbReference>
<dbReference type="UniPathway" id="UPA00253">
    <property type="reaction ID" value="UER00331"/>
</dbReference>
<dbReference type="Proteomes" id="UP000008144">
    <property type="component" value="Unassembled WGS sequence"/>
</dbReference>
<evidence type="ECO:0000256" key="2">
    <source>
        <dbReference type="ARBA" id="ARBA00004893"/>
    </source>
</evidence>
<keyword evidence="7" id="KW-0662">Pyridine nucleotide biosynthesis</keyword>
<reference evidence="14" key="2">
    <citation type="submission" date="2025-08" db="UniProtKB">
        <authorList>
            <consortium name="Ensembl"/>
        </authorList>
    </citation>
    <scope>IDENTIFICATION</scope>
</reference>
<keyword evidence="9" id="KW-0808">Transferase</keyword>
<dbReference type="PANTHER" id="PTHR32179">
    <property type="entry name" value="NICOTINATE-NUCLEOTIDE PYROPHOSPHORYLASE [CARBOXYLATING]"/>
    <property type="match status" value="1"/>
</dbReference>
<dbReference type="EC" id="2.4.2.19" evidence="5"/>
<evidence type="ECO:0000256" key="8">
    <source>
        <dbReference type="ARBA" id="ARBA00022676"/>
    </source>
</evidence>
<comment type="catalytic activity">
    <reaction evidence="11">
        <text>nicotinate beta-D-ribonucleotide + CO2 + diphosphate = quinolinate + 5-phospho-alpha-D-ribose 1-diphosphate + 2 H(+)</text>
        <dbReference type="Rhea" id="RHEA:12733"/>
        <dbReference type="ChEBI" id="CHEBI:15378"/>
        <dbReference type="ChEBI" id="CHEBI:16526"/>
        <dbReference type="ChEBI" id="CHEBI:29959"/>
        <dbReference type="ChEBI" id="CHEBI:33019"/>
        <dbReference type="ChEBI" id="CHEBI:57502"/>
        <dbReference type="ChEBI" id="CHEBI:58017"/>
        <dbReference type="EC" id="2.4.2.19"/>
    </reaction>
</comment>
<evidence type="ECO:0000256" key="5">
    <source>
        <dbReference type="ARBA" id="ARBA00011944"/>
    </source>
</evidence>
<dbReference type="InParanoid" id="F7A5R9"/>
<dbReference type="InterPro" id="IPR022412">
    <property type="entry name" value="Quinolinate_PRibosylTrfase_N"/>
</dbReference>
<dbReference type="SUPFAM" id="SSF54675">
    <property type="entry name" value="Nicotinate/Quinolinate PRTase N-terminal domain-like"/>
    <property type="match status" value="1"/>
</dbReference>
<dbReference type="Gene3D" id="3.20.20.70">
    <property type="entry name" value="Aldolase class I"/>
    <property type="match status" value="1"/>
</dbReference>